<comment type="caution">
    <text evidence="1">The sequence shown here is derived from an EMBL/GenBank/DDBJ whole genome shotgun (WGS) entry which is preliminary data.</text>
</comment>
<keyword evidence="2" id="KW-1185">Reference proteome</keyword>
<dbReference type="RefSeq" id="WP_120241423.1">
    <property type="nucleotide sequence ID" value="NZ_RAPQ01000012.1"/>
</dbReference>
<evidence type="ECO:0000313" key="1">
    <source>
        <dbReference type="EMBL" id="RKD96766.1"/>
    </source>
</evidence>
<dbReference type="EMBL" id="RAPQ01000012">
    <property type="protein sequence ID" value="RKD96766.1"/>
    <property type="molecule type" value="Genomic_DNA"/>
</dbReference>
<sequence>MEVTKLPKSIARLTTPDGFIESYQEKMRHAKTCKEAYEMAEEEYRILFGTNRYSSYPTFKNAITRWNKKRRTQKANFTKRKK</sequence>
<protein>
    <submittedName>
        <fullName evidence="1">Uncharacterized protein</fullName>
    </submittedName>
</protein>
<evidence type="ECO:0000313" key="2">
    <source>
        <dbReference type="Proteomes" id="UP000284531"/>
    </source>
</evidence>
<reference evidence="1 2" key="1">
    <citation type="submission" date="2018-09" db="EMBL/GenBank/DDBJ databases">
        <title>Genomic Encyclopedia of Archaeal and Bacterial Type Strains, Phase II (KMG-II): from individual species to whole genera.</title>
        <authorList>
            <person name="Goeker M."/>
        </authorList>
    </citation>
    <scope>NUCLEOTIDE SEQUENCE [LARGE SCALE GENOMIC DNA]</scope>
    <source>
        <strain evidence="1 2">DSM 21950</strain>
    </source>
</reference>
<proteinExistence type="predicted"/>
<name>A0A419WMZ5_9BACT</name>
<dbReference type="AlphaFoldDB" id="A0A419WMZ5"/>
<organism evidence="1 2">
    <name type="scientific">Marinifilum flexuosum</name>
    <dbReference type="NCBI Taxonomy" id="1117708"/>
    <lineage>
        <taxon>Bacteria</taxon>
        <taxon>Pseudomonadati</taxon>
        <taxon>Bacteroidota</taxon>
        <taxon>Bacteroidia</taxon>
        <taxon>Marinilabiliales</taxon>
        <taxon>Marinifilaceae</taxon>
    </lineage>
</organism>
<gene>
    <name evidence="1" type="ORF">BXY64_3712</name>
</gene>
<dbReference type="Proteomes" id="UP000284531">
    <property type="component" value="Unassembled WGS sequence"/>
</dbReference>
<accession>A0A419WMZ5</accession>